<keyword evidence="2" id="KW-1185">Reference proteome</keyword>
<dbReference type="Proteomes" id="UP001497644">
    <property type="component" value="Chromosome 3"/>
</dbReference>
<proteinExistence type="predicted"/>
<organism evidence="1 2">
    <name type="scientific">Lasius platythorax</name>
    <dbReference type="NCBI Taxonomy" id="488582"/>
    <lineage>
        <taxon>Eukaryota</taxon>
        <taxon>Metazoa</taxon>
        <taxon>Ecdysozoa</taxon>
        <taxon>Arthropoda</taxon>
        <taxon>Hexapoda</taxon>
        <taxon>Insecta</taxon>
        <taxon>Pterygota</taxon>
        <taxon>Neoptera</taxon>
        <taxon>Endopterygota</taxon>
        <taxon>Hymenoptera</taxon>
        <taxon>Apocrita</taxon>
        <taxon>Aculeata</taxon>
        <taxon>Formicoidea</taxon>
        <taxon>Formicidae</taxon>
        <taxon>Formicinae</taxon>
        <taxon>Lasius</taxon>
        <taxon>Lasius</taxon>
    </lineage>
</organism>
<name>A0AAV2NNZ8_9HYME</name>
<evidence type="ECO:0000313" key="1">
    <source>
        <dbReference type="EMBL" id="CAL1682083.1"/>
    </source>
</evidence>
<dbReference type="AlphaFoldDB" id="A0AAV2NNZ8"/>
<protein>
    <submittedName>
        <fullName evidence="1">Uncharacterized protein</fullName>
    </submittedName>
</protein>
<evidence type="ECO:0000313" key="2">
    <source>
        <dbReference type="Proteomes" id="UP001497644"/>
    </source>
</evidence>
<reference evidence="1" key="1">
    <citation type="submission" date="2024-04" db="EMBL/GenBank/DDBJ databases">
        <authorList>
            <consortium name="Molecular Ecology Group"/>
        </authorList>
    </citation>
    <scope>NUCLEOTIDE SEQUENCE</scope>
</reference>
<accession>A0AAV2NNZ8</accession>
<sequence length="71" mass="8069">MGAVESYDSGSSGWKVILGDPSLRSRSYFKGGDRKRPCEREYDGDPFSDHKRHVIVCSRKYPRKLSDGTLM</sequence>
<dbReference type="EMBL" id="OZ034826">
    <property type="protein sequence ID" value="CAL1682083.1"/>
    <property type="molecule type" value="Genomic_DNA"/>
</dbReference>
<gene>
    <name evidence="1" type="ORF">LPLAT_LOCUS7968</name>
</gene>